<keyword evidence="2" id="KW-1185">Reference proteome</keyword>
<protein>
    <submittedName>
        <fullName evidence="1">Uncharacterized protein</fullName>
    </submittedName>
</protein>
<accession>A0A317FF92</accession>
<gene>
    <name evidence="1" type="ORF">DFH01_11465</name>
</gene>
<evidence type="ECO:0000313" key="1">
    <source>
        <dbReference type="EMBL" id="PWS37445.1"/>
    </source>
</evidence>
<dbReference type="OrthoDB" id="7248716at2"/>
<dbReference type="RefSeq" id="WP_109870553.1">
    <property type="nucleotide sequence ID" value="NZ_QGNA01000002.1"/>
</dbReference>
<proteinExistence type="predicted"/>
<dbReference type="Proteomes" id="UP000245765">
    <property type="component" value="Unassembled WGS sequence"/>
</dbReference>
<organism evidence="1 2">
    <name type="scientific">Falsiroseomonas bella</name>
    <dbReference type="NCBI Taxonomy" id="2184016"/>
    <lineage>
        <taxon>Bacteria</taxon>
        <taxon>Pseudomonadati</taxon>
        <taxon>Pseudomonadota</taxon>
        <taxon>Alphaproteobacteria</taxon>
        <taxon>Acetobacterales</taxon>
        <taxon>Roseomonadaceae</taxon>
        <taxon>Falsiroseomonas</taxon>
    </lineage>
</organism>
<comment type="caution">
    <text evidence="1">The sequence shown here is derived from an EMBL/GenBank/DDBJ whole genome shotgun (WGS) entry which is preliminary data.</text>
</comment>
<evidence type="ECO:0000313" key="2">
    <source>
        <dbReference type="Proteomes" id="UP000245765"/>
    </source>
</evidence>
<sequence>MFEGGIAISLPGRHAAGLQVSGSVFAPEELGGAVLPPELRLAADLVVEAARSRGLPVRFVARPEVFTHGILAETLAARLEGATDHVALCDGTAFRPLPGLRNHLFFYRRGVPQAWQQMRRLVEVAPELFLGVASQINGTLAFRFEGAWHRPPVTLLAFEETPRITPAAILPVFCNPGDPEGSAAGALAEEAAEDAPPLPPDPLRYVPLTEAMLADADFTRVLAERLLGAMMRDEAPLVLQLPLLAAGSGDIAEQIAAVVRALGRTGVTFPRHAGASVRWATAPLELDLLRGASILVHPGLDFWRLGRDIWHAAGEIEIVQDGPAGASFLRLFGEWIGAEVPRRLLHPRRSREHVTVGSVL</sequence>
<dbReference type="EMBL" id="QGNA01000002">
    <property type="protein sequence ID" value="PWS37445.1"/>
    <property type="molecule type" value="Genomic_DNA"/>
</dbReference>
<dbReference type="AlphaFoldDB" id="A0A317FF92"/>
<reference evidence="2" key="1">
    <citation type="submission" date="2018-05" db="EMBL/GenBank/DDBJ databases">
        <authorList>
            <person name="Du Z."/>
            <person name="Wang X."/>
        </authorList>
    </citation>
    <scope>NUCLEOTIDE SEQUENCE [LARGE SCALE GENOMIC DNA]</scope>
    <source>
        <strain evidence="2">CQN31</strain>
    </source>
</reference>
<name>A0A317FF92_9PROT</name>